<name>A0A7W8VEZ0_9ACTN</name>
<feature type="transmembrane region" description="Helical" evidence="1">
    <location>
        <begin position="43"/>
        <end position="61"/>
    </location>
</feature>
<comment type="caution">
    <text evidence="2">The sequence shown here is derived from an EMBL/GenBank/DDBJ whole genome shotgun (WGS) entry which is preliminary data.</text>
</comment>
<gene>
    <name evidence="2" type="ORF">HDA36_003926</name>
</gene>
<feature type="transmembrane region" description="Helical" evidence="1">
    <location>
        <begin position="68"/>
        <end position="89"/>
    </location>
</feature>
<evidence type="ECO:0000256" key="1">
    <source>
        <dbReference type="SAM" id="Phobius"/>
    </source>
</evidence>
<keyword evidence="1" id="KW-0472">Membrane</keyword>
<dbReference type="AlphaFoldDB" id="A0A7W8VEZ0"/>
<dbReference type="EMBL" id="JACHDB010000001">
    <property type="protein sequence ID" value="MBB5433842.1"/>
    <property type="molecule type" value="Genomic_DNA"/>
</dbReference>
<evidence type="ECO:0000313" key="2">
    <source>
        <dbReference type="EMBL" id="MBB5433842.1"/>
    </source>
</evidence>
<keyword evidence="3" id="KW-1185">Reference proteome</keyword>
<dbReference type="Proteomes" id="UP000572635">
    <property type="component" value="Unassembled WGS sequence"/>
</dbReference>
<sequence>MDAGRNAGKGRLLGLSLPWIAGLALLGVPRVVAHDLGPPPQAVNLVLVLAPIAAWIAVALWKRVPNPLVTLLAVGLVYGVLLGAVHQVLWTQAFADGAPALGGNLAGTLSPAAEDLLLRGAAMVSSLFTGVLVGLISGLVALGLSRALHRN</sequence>
<reference evidence="2 3" key="1">
    <citation type="submission" date="2020-08" db="EMBL/GenBank/DDBJ databases">
        <title>Sequencing the genomes of 1000 actinobacteria strains.</title>
        <authorList>
            <person name="Klenk H.-P."/>
        </authorList>
    </citation>
    <scope>NUCLEOTIDE SEQUENCE [LARGE SCALE GENOMIC DNA]</scope>
    <source>
        <strain evidence="2 3">DSM 44551</strain>
    </source>
</reference>
<feature type="transmembrane region" description="Helical" evidence="1">
    <location>
        <begin position="121"/>
        <end position="144"/>
    </location>
</feature>
<protein>
    <submittedName>
        <fullName evidence="2">Uncharacterized protein</fullName>
    </submittedName>
</protein>
<proteinExistence type="predicted"/>
<organism evidence="2 3">
    <name type="scientific">Nocardiopsis composta</name>
    <dbReference type="NCBI Taxonomy" id="157465"/>
    <lineage>
        <taxon>Bacteria</taxon>
        <taxon>Bacillati</taxon>
        <taxon>Actinomycetota</taxon>
        <taxon>Actinomycetes</taxon>
        <taxon>Streptosporangiales</taxon>
        <taxon>Nocardiopsidaceae</taxon>
        <taxon>Nocardiopsis</taxon>
    </lineage>
</organism>
<accession>A0A7W8VEZ0</accession>
<keyword evidence="1" id="KW-1133">Transmembrane helix</keyword>
<keyword evidence="1" id="KW-0812">Transmembrane</keyword>
<evidence type="ECO:0000313" key="3">
    <source>
        <dbReference type="Proteomes" id="UP000572635"/>
    </source>
</evidence>
<dbReference type="RefSeq" id="WP_312893730.1">
    <property type="nucleotide sequence ID" value="NZ_BAAAJD010000065.1"/>
</dbReference>